<keyword evidence="3" id="KW-1185">Reference proteome</keyword>
<evidence type="ECO:0000313" key="2">
    <source>
        <dbReference type="EMBL" id="SIT47793.1"/>
    </source>
</evidence>
<dbReference type="Proteomes" id="UP000187012">
    <property type="component" value="Unassembled WGS sequence"/>
</dbReference>
<reference evidence="2 3" key="1">
    <citation type="submission" date="2016-12" db="EMBL/GenBank/DDBJ databases">
        <authorList>
            <person name="Song W.-J."/>
            <person name="Kurnit D.M."/>
        </authorList>
    </citation>
    <scope>NUCLEOTIDE SEQUENCE [LARGE SCALE GENOMIC DNA]</scope>
    <source>
        <strain evidence="2 3">STM7296</strain>
    </source>
</reference>
<gene>
    <name evidence="2" type="ORF">BN2475_820002</name>
</gene>
<evidence type="ECO:0000256" key="1">
    <source>
        <dbReference type="SAM" id="MobiDB-lite"/>
    </source>
</evidence>
<feature type="region of interest" description="Disordered" evidence="1">
    <location>
        <begin position="1"/>
        <end position="41"/>
    </location>
</feature>
<proteinExistence type="predicted"/>
<dbReference type="OrthoDB" id="9156936at2"/>
<dbReference type="STRING" id="1247936.BN2475_820002"/>
<organism evidence="2 3">
    <name type="scientific">Paraburkholderia ribeironis</name>
    <dbReference type="NCBI Taxonomy" id="1247936"/>
    <lineage>
        <taxon>Bacteria</taxon>
        <taxon>Pseudomonadati</taxon>
        <taxon>Pseudomonadota</taxon>
        <taxon>Betaproteobacteria</taxon>
        <taxon>Burkholderiales</taxon>
        <taxon>Burkholderiaceae</taxon>
        <taxon>Paraburkholderia</taxon>
    </lineage>
</organism>
<evidence type="ECO:0000313" key="3">
    <source>
        <dbReference type="Proteomes" id="UP000187012"/>
    </source>
</evidence>
<dbReference type="AlphaFoldDB" id="A0A1N7SK34"/>
<protein>
    <submittedName>
        <fullName evidence="2">Uncharacterized protein</fullName>
    </submittedName>
</protein>
<sequence length="182" mass="19993">MGNLCAGGISSSNARHNVEVTPGGTPSSPRGAPETVTETETETVTVTETVTETDRMMAEIDRTLMRLNSDVDELIQRTAGVPELVAQRNAAIALQRRVMDRLGGNFSAGGPDNFERRINRISAQIDQYHNAVNRRDREQGEQARQLFAFEADPDNFSQPFHESARFAFPTSTSSGGYRSDSE</sequence>
<accession>A0A1N7SK34</accession>
<name>A0A1N7SK34_9BURK</name>
<feature type="region of interest" description="Disordered" evidence="1">
    <location>
        <begin position="160"/>
        <end position="182"/>
    </location>
</feature>
<dbReference type="EMBL" id="CYGX02000082">
    <property type="protein sequence ID" value="SIT47793.1"/>
    <property type="molecule type" value="Genomic_DNA"/>
</dbReference>